<dbReference type="GO" id="GO:0045547">
    <property type="term" value="F:ditrans,polycis-polyprenyl diphosphate synthase [(2E,6E)-farnesyl diphosphate specific] activity"/>
    <property type="evidence" value="ECO:0007669"/>
    <property type="project" value="UniProtKB-EC"/>
</dbReference>
<dbReference type="SUPFAM" id="SSF64005">
    <property type="entry name" value="Undecaprenyl diphosphate synthase"/>
    <property type="match status" value="1"/>
</dbReference>
<evidence type="ECO:0000313" key="5">
    <source>
        <dbReference type="EMBL" id="JAQ07371.1"/>
    </source>
</evidence>
<accession>A0A146LGY4</accession>
<dbReference type="EMBL" id="GDHC01011258">
    <property type="protein sequence ID" value="JAQ07371.1"/>
    <property type="molecule type" value="Transcribed_RNA"/>
</dbReference>
<evidence type="ECO:0000256" key="1">
    <source>
        <dbReference type="ARBA" id="ARBA00005432"/>
    </source>
</evidence>
<feature type="non-terminal residue" evidence="5">
    <location>
        <position position="268"/>
    </location>
</feature>
<dbReference type="PANTHER" id="PTHR10291">
    <property type="entry name" value="DEHYDRODOLICHYL DIPHOSPHATE SYNTHASE FAMILY MEMBER"/>
    <property type="match status" value="1"/>
</dbReference>
<sequence>MVSCTSNLHTVVHLSATLHHRIHRYPSCIDRHNHHCFRYPTTYLIVLPTPPVLVAQSLAPPSHILHQRRYTTLLHILEICLQLGVRTVTVFAFSLDNFKRSKNEIDSLIDLAETKLSELAHRRHFLVETQTQVRFLGDISRLPTELQNRIEYLQNLTTFHNSERQFNICIAYSSVAEMYHAFQCCCATPNATSVTQHLFTSSNYPQLIVRTSGERRLSDFLLMQAAHANSSILFIDKLWPAITYVIFDILPYICDHTSTHARTRTRTR</sequence>
<dbReference type="GO" id="GO:0005783">
    <property type="term" value="C:endoplasmic reticulum"/>
    <property type="evidence" value="ECO:0007669"/>
    <property type="project" value="TreeGrafter"/>
</dbReference>
<evidence type="ECO:0000256" key="3">
    <source>
        <dbReference type="ARBA" id="ARBA00047353"/>
    </source>
</evidence>
<dbReference type="CDD" id="cd00475">
    <property type="entry name" value="Cis_IPPS"/>
    <property type="match status" value="1"/>
</dbReference>
<name>A0A146LGY4_LYGHE</name>
<dbReference type="EC" id="2.5.1.-" evidence="4"/>
<dbReference type="NCBIfam" id="TIGR00055">
    <property type="entry name" value="uppS"/>
    <property type="match status" value="1"/>
</dbReference>
<comment type="catalytic activity">
    <reaction evidence="3">
        <text>n isopentenyl diphosphate + (2E,6E)-farnesyl diphosphate = a di-trans,poly-cis-polyprenyl diphosphate + n diphosphate</text>
        <dbReference type="Rhea" id="RHEA:53008"/>
        <dbReference type="Rhea" id="RHEA-COMP:19494"/>
        <dbReference type="ChEBI" id="CHEBI:33019"/>
        <dbReference type="ChEBI" id="CHEBI:128769"/>
        <dbReference type="ChEBI" id="CHEBI:136960"/>
        <dbReference type="ChEBI" id="CHEBI:175763"/>
        <dbReference type="EC" id="2.5.1.87"/>
    </reaction>
</comment>
<dbReference type="InterPro" id="IPR036424">
    <property type="entry name" value="UPP_synth-like_sf"/>
</dbReference>
<dbReference type="Gene3D" id="3.40.1180.10">
    <property type="entry name" value="Decaprenyl diphosphate synthase-like"/>
    <property type="match status" value="1"/>
</dbReference>
<dbReference type="Pfam" id="PF01255">
    <property type="entry name" value="Prenyltransf"/>
    <property type="match status" value="1"/>
</dbReference>
<dbReference type="AlphaFoldDB" id="A0A146LGY4"/>
<evidence type="ECO:0000256" key="2">
    <source>
        <dbReference type="ARBA" id="ARBA00022679"/>
    </source>
</evidence>
<organism evidence="5">
    <name type="scientific">Lygus hesperus</name>
    <name type="common">Western plant bug</name>
    <dbReference type="NCBI Taxonomy" id="30085"/>
    <lineage>
        <taxon>Eukaryota</taxon>
        <taxon>Metazoa</taxon>
        <taxon>Ecdysozoa</taxon>
        <taxon>Arthropoda</taxon>
        <taxon>Hexapoda</taxon>
        <taxon>Insecta</taxon>
        <taxon>Pterygota</taxon>
        <taxon>Neoptera</taxon>
        <taxon>Paraneoptera</taxon>
        <taxon>Hemiptera</taxon>
        <taxon>Heteroptera</taxon>
        <taxon>Panheteroptera</taxon>
        <taxon>Cimicomorpha</taxon>
        <taxon>Miridae</taxon>
        <taxon>Mirini</taxon>
        <taxon>Lygus</taxon>
    </lineage>
</organism>
<keyword evidence="2 4" id="KW-0808">Transferase</keyword>
<reference evidence="5" key="1">
    <citation type="journal article" date="2016" name="Gigascience">
        <title>De novo construction of an expanded transcriptome assembly for the western tarnished plant bug, Lygus hesperus.</title>
        <authorList>
            <person name="Tassone E.E."/>
            <person name="Geib S.M."/>
            <person name="Hall B."/>
            <person name="Fabrick J.A."/>
            <person name="Brent C.S."/>
            <person name="Hull J.J."/>
        </authorList>
    </citation>
    <scope>NUCLEOTIDE SEQUENCE</scope>
</reference>
<comment type="similarity">
    <text evidence="1 4">Belongs to the UPP synthase family.</text>
</comment>
<dbReference type="PANTHER" id="PTHR10291:SF43">
    <property type="entry name" value="DEHYDRODOLICHYL DIPHOSPHATE SYNTHASE COMPLEX SUBUNIT DHDDS"/>
    <property type="match status" value="1"/>
</dbReference>
<dbReference type="GO" id="GO:0016094">
    <property type="term" value="P:polyprenol biosynthetic process"/>
    <property type="evidence" value="ECO:0007669"/>
    <property type="project" value="TreeGrafter"/>
</dbReference>
<proteinExistence type="inferred from homology"/>
<gene>
    <name evidence="5" type="primary">uppS</name>
    <name evidence="5" type="ORF">g.30741</name>
</gene>
<protein>
    <recommendedName>
        <fullName evidence="4">Alkyl transferase</fullName>
        <ecNumber evidence="4">2.5.1.-</ecNumber>
    </recommendedName>
</protein>
<dbReference type="InterPro" id="IPR001441">
    <property type="entry name" value="UPP_synth-like"/>
</dbReference>
<evidence type="ECO:0000256" key="4">
    <source>
        <dbReference type="RuleBase" id="RU363018"/>
    </source>
</evidence>